<sequence length="97" mass="10895">MINTCESEHGVIIRAQTQCTPGYAISGTGIVFCSRHALVQRNGAGDLQKGEKYCNIDYLIFLALVGVTLSWIFITYNIGCQWSKKFHACMLDFPERM</sequence>
<organism evidence="3">
    <name type="scientific">Laccaria bicolor (strain S238N-H82 / ATCC MYA-4686)</name>
    <name type="common">Bicoloured deceiver</name>
    <name type="synonym">Laccaria laccata var. bicolor</name>
    <dbReference type="NCBI Taxonomy" id="486041"/>
    <lineage>
        <taxon>Eukaryota</taxon>
        <taxon>Fungi</taxon>
        <taxon>Dikarya</taxon>
        <taxon>Basidiomycota</taxon>
        <taxon>Agaricomycotina</taxon>
        <taxon>Agaricomycetes</taxon>
        <taxon>Agaricomycetidae</taxon>
        <taxon>Agaricales</taxon>
        <taxon>Agaricineae</taxon>
        <taxon>Hydnangiaceae</taxon>
        <taxon>Laccaria</taxon>
    </lineage>
</organism>
<protein>
    <submittedName>
        <fullName evidence="2">Predicted protein</fullName>
    </submittedName>
</protein>
<accession>B0CW68</accession>
<dbReference type="GeneID" id="6071179"/>
<evidence type="ECO:0000313" key="3">
    <source>
        <dbReference type="Proteomes" id="UP000001194"/>
    </source>
</evidence>
<dbReference type="RefSeq" id="XP_001875513.1">
    <property type="nucleotide sequence ID" value="XM_001875478.1"/>
</dbReference>
<dbReference type="KEGG" id="lbc:LACBIDRAFT_308400"/>
<dbReference type="AlphaFoldDB" id="B0CW68"/>
<dbReference type="HOGENOM" id="CLU_003703_4_1_1"/>
<evidence type="ECO:0000313" key="2">
    <source>
        <dbReference type="EMBL" id="EDR13015.1"/>
    </source>
</evidence>
<evidence type="ECO:0000256" key="1">
    <source>
        <dbReference type="SAM" id="Phobius"/>
    </source>
</evidence>
<dbReference type="InterPro" id="IPR040521">
    <property type="entry name" value="KDZ"/>
</dbReference>
<feature type="transmembrane region" description="Helical" evidence="1">
    <location>
        <begin position="58"/>
        <end position="78"/>
    </location>
</feature>
<keyword evidence="1" id="KW-1133">Transmembrane helix</keyword>
<keyword evidence="1" id="KW-0472">Membrane</keyword>
<reference evidence="2 3" key="1">
    <citation type="journal article" date="2008" name="Nature">
        <title>The genome of Laccaria bicolor provides insights into mycorrhizal symbiosis.</title>
        <authorList>
            <person name="Martin F."/>
            <person name="Aerts A."/>
            <person name="Ahren D."/>
            <person name="Brun A."/>
            <person name="Danchin E.G.J."/>
            <person name="Duchaussoy F."/>
            <person name="Gibon J."/>
            <person name="Kohler A."/>
            <person name="Lindquist E."/>
            <person name="Pereda V."/>
            <person name="Salamov A."/>
            <person name="Shapiro H.J."/>
            <person name="Wuyts J."/>
            <person name="Blaudez D."/>
            <person name="Buee M."/>
            <person name="Brokstein P."/>
            <person name="Canbaeck B."/>
            <person name="Cohen D."/>
            <person name="Courty P.E."/>
            <person name="Coutinho P.M."/>
            <person name="Delaruelle C."/>
            <person name="Detter J.C."/>
            <person name="Deveau A."/>
            <person name="DiFazio S."/>
            <person name="Duplessis S."/>
            <person name="Fraissinet-Tachet L."/>
            <person name="Lucic E."/>
            <person name="Frey-Klett P."/>
            <person name="Fourrey C."/>
            <person name="Feussner I."/>
            <person name="Gay G."/>
            <person name="Grimwood J."/>
            <person name="Hoegger P.J."/>
            <person name="Jain P."/>
            <person name="Kilaru S."/>
            <person name="Labbe J."/>
            <person name="Lin Y.C."/>
            <person name="Legue V."/>
            <person name="Le Tacon F."/>
            <person name="Marmeisse R."/>
            <person name="Melayah D."/>
            <person name="Montanini B."/>
            <person name="Muratet M."/>
            <person name="Nehls U."/>
            <person name="Niculita-Hirzel H."/>
            <person name="Oudot-Le Secq M.P."/>
            <person name="Peter M."/>
            <person name="Quesneville H."/>
            <person name="Rajashekar B."/>
            <person name="Reich M."/>
            <person name="Rouhier N."/>
            <person name="Schmutz J."/>
            <person name="Yin T."/>
            <person name="Chalot M."/>
            <person name="Henrissat B."/>
            <person name="Kuees U."/>
            <person name="Lucas S."/>
            <person name="Van de Peer Y."/>
            <person name="Podila G.K."/>
            <person name="Polle A."/>
            <person name="Pukkila P.J."/>
            <person name="Richardson P.M."/>
            <person name="Rouze P."/>
            <person name="Sanders I.R."/>
            <person name="Stajich J.E."/>
            <person name="Tunlid A."/>
            <person name="Tuskan G."/>
            <person name="Grigoriev I.V."/>
        </authorList>
    </citation>
    <scope>NUCLEOTIDE SEQUENCE [LARGE SCALE GENOMIC DNA]</scope>
    <source>
        <strain evidence="3">S238N-H82 / ATCC MYA-4686</strain>
    </source>
</reference>
<proteinExistence type="predicted"/>
<dbReference type="OrthoDB" id="3257768at2759"/>
<name>B0CW68_LACBS</name>
<keyword evidence="1" id="KW-0812">Transmembrane</keyword>
<dbReference type="Proteomes" id="UP000001194">
    <property type="component" value="Unassembled WGS sequence"/>
</dbReference>
<dbReference type="EMBL" id="DS547093">
    <property type="protein sequence ID" value="EDR13015.1"/>
    <property type="molecule type" value="Genomic_DNA"/>
</dbReference>
<gene>
    <name evidence="2" type="ORF">LACBIDRAFT_308400</name>
</gene>
<dbReference type="Pfam" id="PF18758">
    <property type="entry name" value="KDZ"/>
    <property type="match status" value="1"/>
</dbReference>
<dbReference type="InParanoid" id="B0CW68"/>
<keyword evidence="3" id="KW-1185">Reference proteome</keyword>